<dbReference type="InterPro" id="IPR008271">
    <property type="entry name" value="Ser/Thr_kinase_AS"/>
</dbReference>
<dbReference type="SUPFAM" id="SSF56112">
    <property type="entry name" value="Protein kinase-like (PK-like)"/>
    <property type="match status" value="1"/>
</dbReference>
<dbReference type="InterPro" id="IPR045270">
    <property type="entry name" value="STKc_AGC"/>
</dbReference>
<keyword evidence="3" id="KW-0547">Nucleotide-binding</keyword>
<reference evidence="7 8" key="1">
    <citation type="journal article" date="2010" name="Science">
        <title>Genomic comparison of the ants Camponotus floridanus and Harpegnathos saltator.</title>
        <authorList>
            <person name="Bonasio R."/>
            <person name="Zhang G."/>
            <person name="Ye C."/>
            <person name="Mutti N.S."/>
            <person name="Fang X."/>
            <person name="Qin N."/>
            <person name="Donahue G."/>
            <person name="Yang P."/>
            <person name="Li Q."/>
            <person name="Li C."/>
            <person name="Zhang P."/>
            <person name="Huang Z."/>
            <person name="Berger S.L."/>
            <person name="Reinberg D."/>
            <person name="Wang J."/>
            <person name="Liebig J."/>
        </authorList>
    </citation>
    <scope>NUCLEOTIDE SEQUENCE [LARGE SCALE GENOMIC DNA]</scope>
    <source>
        <strain evidence="8">C129</strain>
    </source>
</reference>
<dbReference type="Gene3D" id="3.30.200.20">
    <property type="entry name" value="Phosphorylase Kinase, domain 1"/>
    <property type="match status" value="1"/>
</dbReference>
<dbReference type="InParanoid" id="E2A3H2"/>
<evidence type="ECO:0000313" key="8">
    <source>
        <dbReference type="Proteomes" id="UP000000311"/>
    </source>
</evidence>
<sequence>MGNSNAKENYHNYQQYDSQYSLSNLLSGSCVTTTQVSNEEQRSLSRASHRSWTNGNLHNIYASSKTVWPVPRFQSIFLPEFSIKEIPMKTGYTFLDIIAKGTYGKVYKVQKQETGQVFALKVINKAKIIAENCVKQAKEEVAIQRMVGHHPFIVNSIHRWQSRKTLYILMDYISGGELLSLVEEFGCLSEEVVRIYVAEIALAIDFLHNAGVVHRDLKTTNVLLDEDGHAVIIDFGFAKWLQRTERTNTLCGTPLYMAPEILRKEYYGQEVDWWSLGVLTCFLLTNEVRNKF</sequence>
<organism evidence="8">
    <name type="scientific">Camponotus floridanus</name>
    <name type="common">Florida carpenter ant</name>
    <dbReference type="NCBI Taxonomy" id="104421"/>
    <lineage>
        <taxon>Eukaryota</taxon>
        <taxon>Metazoa</taxon>
        <taxon>Ecdysozoa</taxon>
        <taxon>Arthropoda</taxon>
        <taxon>Hexapoda</taxon>
        <taxon>Insecta</taxon>
        <taxon>Pterygota</taxon>
        <taxon>Neoptera</taxon>
        <taxon>Endopterygota</taxon>
        <taxon>Hymenoptera</taxon>
        <taxon>Apocrita</taxon>
        <taxon>Aculeata</taxon>
        <taxon>Formicoidea</taxon>
        <taxon>Formicidae</taxon>
        <taxon>Formicinae</taxon>
        <taxon>Camponotus</taxon>
    </lineage>
</organism>
<dbReference type="OrthoDB" id="3205605at2759"/>
<evidence type="ECO:0000313" key="7">
    <source>
        <dbReference type="EMBL" id="EFN72036.1"/>
    </source>
</evidence>
<keyword evidence="2" id="KW-0808">Transferase</keyword>
<dbReference type="Proteomes" id="UP000000311">
    <property type="component" value="Unassembled WGS sequence"/>
</dbReference>
<dbReference type="SMART" id="SM00220">
    <property type="entry name" value="S_TKc"/>
    <property type="match status" value="1"/>
</dbReference>
<dbReference type="PROSITE" id="PS50011">
    <property type="entry name" value="PROTEIN_KINASE_DOM"/>
    <property type="match status" value="1"/>
</dbReference>
<name>E2A3H2_CAMFO</name>
<dbReference type="OMA" id="YCASAIH"/>
<evidence type="ECO:0000256" key="5">
    <source>
        <dbReference type="ARBA" id="ARBA00022840"/>
    </source>
</evidence>
<dbReference type="PANTHER" id="PTHR24355">
    <property type="entry name" value="G PROTEIN-COUPLED RECEPTOR KINASE/RIBOSOMAL PROTEIN S6 KINASE"/>
    <property type="match status" value="1"/>
</dbReference>
<dbReference type="AlphaFoldDB" id="E2A3H2"/>
<dbReference type="InterPro" id="IPR011009">
    <property type="entry name" value="Kinase-like_dom_sf"/>
</dbReference>
<evidence type="ECO:0000256" key="2">
    <source>
        <dbReference type="ARBA" id="ARBA00022679"/>
    </source>
</evidence>
<dbReference type="InterPro" id="IPR000719">
    <property type="entry name" value="Prot_kinase_dom"/>
</dbReference>
<dbReference type="STRING" id="104421.E2A3H2"/>
<dbReference type="FunCoup" id="E2A3H2">
    <property type="interactions" value="109"/>
</dbReference>
<evidence type="ECO:0000259" key="6">
    <source>
        <dbReference type="PROSITE" id="PS50011"/>
    </source>
</evidence>
<evidence type="ECO:0000256" key="3">
    <source>
        <dbReference type="ARBA" id="ARBA00022741"/>
    </source>
</evidence>
<dbReference type="GO" id="GO:0004674">
    <property type="term" value="F:protein serine/threonine kinase activity"/>
    <property type="evidence" value="ECO:0007669"/>
    <property type="project" value="UniProtKB-KW"/>
</dbReference>
<dbReference type="PROSITE" id="PS51257">
    <property type="entry name" value="PROKAR_LIPOPROTEIN"/>
    <property type="match status" value="1"/>
</dbReference>
<protein>
    <submittedName>
        <fullName evidence="7">Protein kinase 2</fullName>
    </submittedName>
</protein>
<gene>
    <name evidence="7" type="ORF">EAG_13988</name>
</gene>
<dbReference type="EMBL" id="GL436428">
    <property type="protein sequence ID" value="EFN72036.1"/>
    <property type="molecule type" value="Genomic_DNA"/>
</dbReference>
<keyword evidence="4 7" id="KW-0418">Kinase</keyword>
<evidence type="ECO:0000256" key="1">
    <source>
        <dbReference type="ARBA" id="ARBA00022527"/>
    </source>
</evidence>
<dbReference type="PROSITE" id="PS00108">
    <property type="entry name" value="PROTEIN_KINASE_ST"/>
    <property type="match status" value="1"/>
</dbReference>
<feature type="domain" description="Protein kinase" evidence="6">
    <location>
        <begin position="92"/>
        <end position="292"/>
    </location>
</feature>
<keyword evidence="1" id="KW-0723">Serine/threonine-protein kinase</keyword>
<dbReference type="CDD" id="cd05123">
    <property type="entry name" value="STKc_AGC"/>
    <property type="match status" value="1"/>
</dbReference>
<dbReference type="GO" id="GO:0005524">
    <property type="term" value="F:ATP binding"/>
    <property type="evidence" value="ECO:0007669"/>
    <property type="project" value="UniProtKB-KW"/>
</dbReference>
<dbReference type="Gene3D" id="1.10.510.10">
    <property type="entry name" value="Transferase(Phosphotransferase) domain 1"/>
    <property type="match status" value="1"/>
</dbReference>
<dbReference type="PANTHER" id="PTHR24355:SF1">
    <property type="entry name" value="RIBOSOMAL PROTEIN S6 KINASE-RELATED PROTEIN"/>
    <property type="match status" value="1"/>
</dbReference>
<dbReference type="Pfam" id="PF00069">
    <property type="entry name" value="Pkinase"/>
    <property type="match status" value="1"/>
</dbReference>
<keyword evidence="5" id="KW-0067">ATP-binding</keyword>
<accession>E2A3H2</accession>
<evidence type="ECO:0000256" key="4">
    <source>
        <dbReference type="ARBA" id="ARBA00022777"/>
    </source>
</evidence>
<keyword evidence="8" id="KW-1185">Reference proteome</keyword>
<proteinExistence type="predicted"/>